<feature type="region of interest" description="Disordered" evidence="1">
    <location>
        <begin position="99"/>
        <end position="120"/>
    </location>
</feature>
<proteinExistence type="predicted"/>
<gene>
    <name evidence="2" type="ORF">CDAR_524631</name>
</gene>
<evidence type="ECO:0000313" key="2">
    <source>
        <dbReference type="EMBL" id="GIY00416.1"/>
    </source>
</evidence>
<keyword evidence="3" id="KW-1185">Reference proteome</keyword>
<name>A0AAV4PWW3_9ARAC</name>
<sequence length="120" mass="13860">MHSVELNALEEDFVCAWIQTDGFWHRNLQRRPFLNLNASSGSPHFGNFPSPDFPRKEGMYFKCTSVELNALEEDFVCARIQTDGFWHRNLQRRPFLNLNASSGSPHFGNFPSPDFPRKEG</sequence>
<evidence type="ECO:0000256" key="1">
    <source>
        <dbReference type="SAM" id="MobiDB-lite"/>
    </source>
</evidence>
<protein>
    <submittedName>
        <fullName evidence="2">Uncharacterized protein</fullName>
    </submittedName>
</protein>
<evidence type="ECO:0000313" key="3">
    <source>
        <dbReference type="Proteomes" id="UP001054837"/>
    </source>
</evidence>
<dbReference type="Proteomes" id="UP001054837">
    <property type="component" value="Unassembled WGS sequence"/>
</dbReference>
<reference evidence="2 3" key="1">
    <citation type="submission" date="2021-06" db="EMBL/GenBank/DDBJ databases">
        <title>Caerostris darwini draft genome.</title>
        <authorList>
            <person name="Kono N."/>
            <person name="Arakawa K."/>
        </authorList>
    </citation>
    <scope>NUCLEOTIDE SEQUENCE [LARGE SCALE GENOMIC DNA]</scope>
</reference>
<organism evidence="2 3">
    <name type="scientific">Caerostris darwini</name>
    <dbReference type="NCBI Taxonomy" id="1538125"/>
    <lineage>
        <taxon>Eukaryota</taxon>
        <taxon>Metazoa</taxon>
        <taxon>Ecdysozoa</taxon>
        <taxon>Arthropoda</taxon>
        <taxon>Chelicerata</taxon>
        <taxon>Arachnida</taxon>
        <taxon>Araneae</taxon>
        <taxon>Araneomorphae</taxon>
        <taxon>Entelegynae</taxon>
        <taxon>Araneoidea</taxon>
        <taxon>Araneidae</taxon>
        <taxon>Caerostris</taxon>
    </lineage>
</organism>
<comment type="caution">
    <text evidence="2">The sequence shown here is derived from an EMBL/GenBank/DDBJ whole genome shotgun (WGS) entry which is preliminary data.</text>
</comment>
<dbReference type="EMBL" id="BPLQ01003425">
    <property type="protein sequence ID" value="GIY00416.1"/>
    <property type="molecule type" value="Genomic_DNA"/>
</dbReference>
<accession>A0AAV4PWW3</accession>
<dbReference type="AlphaFoldDB" id="A0AAV4PWW3"/>